<keyword evidence="2" id="KW-1185">Reference proteome</keyword>
<gene>
    <name evidence="1" type="primary">103</name>
    <name evidence="1" type="ORF">SEA_REYNAULD_103</name>
</gene>
<sequence length="791" mass="84315">MASIEVHTLANTITLPYVTADAVPALHVPSKLGKRDAADFVCVHVLAWLAQHEADSLNPGHYAASTTAYRIFTIAAHVFDRLAASRRPAESTLRKSAAGVLDAWHAADAAQRADVLAVRTAPSAGGDDAYSIAAALLDPADALASHLENVRDAVASEADALRRGRIDAAEYARTMGHIAATLAPWAPVLAAGTDGADTATETKAYRRQTRALAGLTLALGVDSQTHGKYVGNFWHTDGAALYGAIVDAIQAHADGRGTGRGACRVCDRKGTVVDGRCADCERAGAERPASETVTADTAARFPVGATVWHRDSAAVIAESPQILDTDAGRTERADWLVIEYRDTGRDAVVHVTEVSHVCSPCGARVAEHGDLCPSCADAARANELYFKLHNNIGDRAEHVAVLRAMGAYQEACDRCGVDLDAPGMCEECARPATVSIADVHDHDGRPNGLVRVECSACDTQSIYAHRWHAADAAHAHATGTAHAAAVVIDPMFPDTHIGLETVVSPTGVVLTYDTGRKVTASGAVHTHHALRVPSYLHGDAAEDYAYAAAVARGDAGNMAEDGTDGLGNRERGVVARVLGVQDVTEIVGDADGTETRHARRVVAYETEYDAGNGWRVYGVYLYRGDTHYPIGRIVTDAADTPLHAWHDIIGSELPGDRTAVDLPDGTDASGAIAYVVGAERKSRYGWTIEQDHTTVGACTDCYFAIVNGDEPTDMDDAELEEWRARVDHFYRSGRPIEHVTPGHFHDADCWHDGRDCDDDCDCERTDFSPTPCGVCGNTDAGTRDDVTAWFI</sequence>
<evidence type="ECO:0000313" key="2">
    <source>
        <dbReference type="Proteomes" id="UP001654496"/>
    </source>
</evidence>
<protein>
    <submittedName>
        <fullName evidence="1">Uncharacterized protein</fullName>
    </submittedName>
</protein>
<dbReference type="EMBL" id="OR159659">
    <property type="protein sequence ID" value="WKW85555.1"/>
    <property type="molecule type" value="Genomic_DNA"/>
</dbReference>
<proteinExistence type="predicted"/>
<evidence type="ECO:0000313" key="1">
    <source>
        <dbReference type="EMBL" id="WKW85555.1"/>
    </source>
</evidence>
<accession>A0ACD4UJT4</accession>
<name>A0ACD4UJT4_9CAUD</name>
<dbReference type="Proteomes" id="UP001654496">
    <property type="component" value="Segment"/>
</dbReference>
<reference evidence="1" key="1">
    <citation type="submission" date="2023-06" db="EMBL/GenBank/DDBJ databases">
        <authorList>
            <person name="DeJong R.J."/>
            <person name="Yoon E."/>
            <person name="Radersma M."/>
            <person name="Veenstra M."/>
            <person name="Churu J."/>
            <person name="Moleakunnel K."/>
            <person name="Weaver G."/>
            <person name="Hill E."/>
            <person name="Janvier A."/>
            <person name="Harlow L."/>
            <person name="Kramer C."/>
            <person name="Seinen K."/>
            <person name="Chen A."/>
            <person name="Minasian M."/>
            <person name="Doorn S."/>
            <person name="Dole C."/>
            <person name="Ramsey F."/>
            <person name="Nieze J."/>
            <person name="Baker A."/>
            <person name="Swierenga S."/>
            <person name="White A."/>
            <person name="Howland A."/>
            <person name="Ko C."/>
            <person name="Russell D.A."/>
            <person name="Jacobs-Sera D."/>
            <person name="Hatfull G.F."/>
        </authorList>
    </citation>
    <scope>NUCLEOTIDE SEQUENCE</scope>
</reference>
<organism evidence="1 2">
    <name type="scientific">Rhodococcus phage Reynauld</name>
    <dbReference type="NCBI Taxonomy" id="3062845"/>
    <lineage>
        <taxon>Viruses</taxon>
        <taxon>Duplodnaviria</taxon>
        <taxon>Heunggongvirae</taxon>
        <taxon>Uroviricota</taxon>
        <taxon>Caudoviricetes</taxon>
        <taxon>Caudoviricetes incertae sedis</taxon>
        <taxon>Reynauldvirus</taxon>
        <taxon>Reynauldvirus reynauld</taxon>
    </lineage>
</organism>